<dbReference type="SMART" id="SM00360">
    <property type="entry name" value="RRM"/>
    <property type="match status" value="2"/>
</dbReference>
<dbReference type="CDD" id="cd12343">
    <property type="entry name" value="RRM1_2_CoAA_like"/>
    <property type="match status" value="1"/>
</dbReference>
<dbReference type="InterPro" id="IPR000504">
    <property type="entry name" value="RRM_dom"/>
</dbReference>
<feature type="compositionally biased region" description="Polar residues" evidence="6">
    <location>
        <begin position="208"/>
        <end position="227"/>
    </location>
</feature>
<accession>A0ABP0GUQ6</accession>
<evidence type="ECO:0000256" key="2">
    <source>
        <dbReference type="ARBA" id="ARBA00022771"/>
    </source>
</evidence>
<dbReference type="PROSITE" id="PS50103">
    <property type="entry name" value="ZF_C3H1"/>
    <property type="match status" value="2"/>
</dbReference>
<feature type="domain" description="C3H1-type" evidence="8">
    <location>
        <begin position="924"/>
        <end position="951"/>
    </location>
</feature>
<keyword evidence="10" id="KW-1185">Reference proteome</keyword>
<dbReference type="SUPFAM" id="SSF54928">
    <property type="entry name" value="RNA-binding domain, RBD"/>
    <property type="match status" value="1"/>
</dbReference>
<evidence type="ECO:0000313" key="10">
    <source>
        <dbReference type="Proteomes" id="UP001642483"/>
    </source>
</evidence>
<feature type="zinc finger region" description="C3H1-type" evidence="5">
    <location>
        <begin position="924"/>
        <end position="951"/>
    </location>
</feature>
<evidence type="ECO:0000256" key="1">
    <source>
        <dbReference type="ARBA" id="ARBA00022723"/>
    </source>
</evidence>
<dbReference type="InterPro" id="IPR012677">
    <property type="entry name" value="Nucleotide-bd_a/b_plait_sf"/>
</dbReference>
<evidence type="ECO:0000256" key="6">
    <source>
        <dbReference type="SAM" id="MobiDB-lite"/>
    </source>
</evidence>
<dbReference type="SUPFAM" id="SSF48452">
    <property type="entry name" value="TPR-like"/>
    <property type="match status" value="1"/>
</dbReference>
<dbReference type="SUPFAM" id="SSF90229">
    <property type="entry name" value="CCCH zinc finger"/>
    <property type="match status" value="1"/>
</dbReference>
<dbReference type="PANTHER" id="PTHR14928">
    <property type="entry name" value="MICRO-RNA BINDING ZINC FINGER CCCH DOMAIN-CONTAINING PROTEIN 7"/>
    <property type="match status" value="1"/>
</dbReference>
<feature type="compositionally biased region" description="Polar residues" evidence="6">
    <location>
        <begin position="577"/>
        <end position="588"/>
    </location>
</feature>
<dbReference type="InterPro" id="IPR000571">
    <property type="entry name" value="Znf_CCCH"/>
</dbReference>
<feature type="region of interest" description="Disordered" evidence="6">
    <location>
        <begin position="576"/>
        <end position="604"/>
    </location>
</feature>
<feature type="domain" description="C3H1-type" evidence="8">
    <location>
        <begin position="1068"/>
        <end position="1096"/>
    </location>
</feature>
<dbReference type="Gene3D" id="3.30.70.330">
    <property type="match status" value="2"/>
</dbReference>
<reference evidence="9 10" key="1">
    <citation type="submission" date="2024-02" db="EMBL/GenBank/DDBJ databases">
        <authorList>
            <person name="Daric V."/>
            <person name="Darras S."/>
        </authorList>
    </citation>
    <scope>NUCLEOTIDE SEQUENCE [LARGE SCALE GENOMIC DNA]</scope>
</reference>
<sequence>MVKIFVGRLAPTVSSAQLRDLFEKYGPVSDCDILRDYGFVHMSHESDAQRAISALDKYDLCGSRLSVELSTSRSMKSCQLTVKNLPGGITSQDLHKLFKKFGTVTLCRINSDSATVHMRFPSMATNAVRNLSGETYRGNVLSVQFANTSINKPVAAVLPKPAVKSNGSIDLSNTNGISNPEQRKPIITMASKPKQPAWKQPEVILDKNTSTGSLTPATSAVPSTKQGKPSELREGRQVRIKQGLKFLQSPMPWSGTREHYETFLNQLKEMLLEEGPELFREGHIKEAISQLSEAINICNYMKTEGIKGHMENLDKLLMERATMHLNSGNSVAAVDDSDKAISISNGQNQNALRFKARMLVECGKRNEALCFLLKFQQTQTLDAESTQLCNILKQSLGVRDDASLPTNTKGAIGDGRSRPSPAQSFQSTEVVNSNAFGVHKSSWPVINGSGDNKNSFAPSYSNFGDVSSLLGPAIQALHSNTDPFPQRGSHFQQFFNQPKKPNVSSSFNSFSPGLGLDTQIPGTIMPPNTSALFPSSNFQPPSCSSSSLFSSDLYSPQEQNTNGVARDVSRPLPIGFQRQQNSTSSPWNESTSLGLSSVGSESSVDNKIDEELARAIEEELGTNNNISSFSPGIPWSANLEQVNSSLSFRGNENTSSYSHFPIGSSKIGFTGSVLGPAMLGIHTTAQTVKPAPPSPIDTNPEPTPPYVEAPDQAEMNDSLSEILRNPLHDTHEFKLGCTECVLRTGSRVVDFKHDEAVQHLCYKNILLCRRRGNVDWVKIRPRPQPQSKAQLYDGPYYICKDLMSGQDCTYPAVCTFAYNQEEIDVWTLERKGMLNRAWLCKSMDMNFVKNLSLVGLILCKHRGIFDFLCKMCFQNKPRIISKFSPTLGKCTNENTPHRNILDHQQLTHILREGTVKYTEIRSPTQQAILCRHAIRFQCSRGEECHFAHSLVERDIWAIMNKENLSAADIVKQSLEHMNKQVSANQDSDSVALFSTDGSLSEFRWKAKFICSLCHKNGQINEATKDMKYCTARAQHSWTTNKKVMLVFTARKAWAQVRDLPYLKNKNLPARFELCENYRRNKKCTFSGKCNFAHSQEEMDIWMYLRENTLKDLEELYDALTKDKQAKSSSRNSTQGPDASNILLPTDILLQSAFHCWLCDKECNGQRQWEKHCLSEKHKLRAISDSDGHWRFRKPGGNYKICERHGKGICEYDLLPASENACPNAHSKDELEEWVNRRQYVINRIKKAQDDQLIDSIENMDDLINCSPQA</sequence>
<feature type="region of interest" description="Disordered" evidence="6">
    <location>
        <begin position="403"/>
        <end position="428"/>
    </location>
</feature>
<keyword evidence="1 5" id="KW-0479">Metal-binding</keyword>
<dbReference type="PROSITE" id="PS50102">
    <property type="entry name" value="RRM"/>
    <property type="match status" value="2"/>
</dbReference>
<evidence type="ECO:0000256" key="4">
    <source>
        <dbReference type="PROSITE-ProRule" id="PRU00176"/>
    </source>
</evidence>
<name>A0ABP0GUQ6_CLALP</name>
<dbReference type="Gene3D" id="1.20.120.1350">
    <property type="entry name" value="Pneumovirus matrix protein 2 (M2), zinc-binding domain"/>
    <property type="match status" value="1"/>
</dbReference>
<evidence type="ECO:0000256" key="3">
    <source>
        <dbReference type="ARBA" id="ARBA00022833"/>
    </source>
</evidence>
<dbReference type="Gene3D" id="4.10.1000.10">
    <property type="entry name" value="Zinc finger, CCCH-type"/>
    <property type="match status" value="1"/>
</dbReference>
<dbReference type="SUPFAM" id="SSF57667">
    <property type="entry name" value="beta-beta-alpha zinc fingers"/>
    <property type="match status" value="1"/>
</dbReference>
<gene>
    <name evidence="9" type="ORF">CVLEPA_LOCUS28739</name>
</gene>
<dbReference type="Gene3D" id="1.25.40.10">
    <property type="entry name" value="Tetratricopeptide repeat domain"/>
    <property type="match status" value="1"/>
</dbReference>
<feature type="domain" description="RRM" evidence="7">
    <location>
        <begin position="78"/>
        <end position="148"/>
    </location>
</feature>
<keyword evidence="4" id="KW-0694">RNA-binding</keyword>
<dbReference type="InterPro" id="IPR036236">
    <property type="entry name" value="Znf_C2H2_sf"/>
</dbReference>
<dbReference type="InterPro" id="IPR011990">
    <property type="entry name" value="TPR-like_helical_dom_sf"/>
</dbReference>
<dbReference type="EMBL" id="CAWYQH010000152">
    <property type="protein sequence ID" value="CAK8695466.1"/>
    <property type="molecule type" value="Genomic_DNA"/>
</dbReference>
<protein>
    <submittedName>
        <fullName evidence="9">Uncharacterized protein</fullName>
    </submittedName>
</protein>
<feature type="compositionally biased region" description="Low complexity" evidence="6">
    <location>
        <begin position="589"/>
        <end position="603"/>
    </location>
</feature>
<dbReference type="Pfam" id="PF00642">
    <property type="entry name" value="zf-CCCH"/>
    <property type="match status" value="1"/>
</dbReference>
<evidence type="ECO:0000259" key="7">
    <source>
        <dbReference type="PROSITE" id="PS50102"/>
    </source>
</evidence>
<evidence type="ECO:0000256" key="5">
    <source>
        <dbReference type="PROSITE-ProRule" id="PRU00723"/>
    </source>
</evidence>
<evidence type="ECO:0000259" key="8">
    <source>
        <dbReference type="PROSITE" id="PS50103"/>
    </source>
</evidence>
<dbReference type="InterPro" id="IPR039691">
    <property type="entry name" value="ZC3H7A/B"/>
</dbReference>
<dbReference type="InterPro" id="IPR036855">
    <property type="entry name" value="Znf_CCCH_sf"/>
</dbReference>
<proteinExistence type="predicted"/>
<dbReference type="PANTHER" id="PTHR14928:SF16">
    <property type="entry name" value="C3H1-TYPE DOMAIN-CONTAINING PROTEIN"/>
    <property type="match status" value="1"/>
</dbReference>
<feature type="region of interest" description="Disordered" evidence="6">
    <location>
        <begin position="549"/>
        <end position="568"/>
    </location>
</feature>
<feature type="region of interest" description="Disordered" evidence="6">
    <location>
        <begin position="208"/>
        <end position="234"/>
    </location>
</feature>
<dbReference type="Pfam" id="PF00076">
    <property type="entry name" value="RRM_1"/>
    <property type="match status" value="2"/>
</dbReference>
<feature type="zinc finger region" description="C3H1-type" evidence="5">
    <location>
        <begin position="1068"/>
        <end position="1096"/>
    </location>
</feature>
<dbReference type="SMART" id="SM00356">
    <property type="entry name" value="ZnF_C3H1"/>
    <property type="match status" value="3"/>
</dbReference>
<dbReference type="Proteomes" id="UP001642483">
    <property type="component" value="Unassembled WGS sequence"/>
</dbReference>
<feature type="compositionally biased region" description="Polar residues" evidence="6">
    <location>
        <begin position="552"/>
        <end position="563"/>
    </location>
</feature>
<keyword evidence="2 5" id="KW-0863">Zinc-finger</keyword>
<feature type="domain" description="RRM" evidence="7">
    <location>
        <begin position="2"/>
        <end position="72"/>
    </location>
</feature>
<comment type="caution">
    <text evidence="9">The sequence shown here is derived from an EMBL/GenBank/DDBJ whole genome shotgun (WGS) entry which is preliminary data.</text>
</comment>
<dbReference type="InterPro" id="IPR035979">
    <property type="entry name" value="RBD_domain_sf"/>
</dbReference>
<organism evidence="9 10">
    <name type="scientific">Clavelina lepadiformis</name>
    <name type="common">Light-bulb sea squirt</name>
    <name type="synonym">Ascidia lepadiformis</name>
    <dbReference type="NCBI Taxonomy" id="159417"/>
    <lineage>
        <taxon>Eukaryota</taxon>
        <taxon>Metazoa</taxon>
        <taxon>Chordata</taxon>
        <taxon>Tunicata</taxon>
        <taxon>Ascidiacea</taxon>
        <taxon>Aplousobranchia</taxon>
        <taxon>Clavelinidae</taxon>
        <taxon>Clavelina</taxon>
    </lineage>
</organism>
<evidence type="ECO:0000313" key="9">
    <source>
        <dbReference type="EMBL" id="CAK8695466.1"/>
    </source>
</evidence>
<keyword evidence="3 5" id="KW-0862">Zinc</keyword>